<organism evidence="2 3">
    <name type="scientific">Brevibacterium celere</name>
    <dbReference type="NCBI Taxonomy" id="225845"/>
    <lineage>
        <taxon>Bacteria</taxon>
        <taxon>Bacillati</taxon>
        <taxon>Actinomycetota</taxon>
        <taxon>Actinomycetes</taxon>
        <taxon>Micrococcales</taxon>
        <taxon>Brevibacteriaceae</taxon>
        <taxon>Brevibacterium</taxon>
    </lineage>
</organism>
<name>A0A366ILC3_9MICO</name>
<comment type="caution">
    <text evidence="2">The sequence shown here is derived from an EMBL/GenBank/DDBJ whole genome shotgun (WGS) entry which is preliminary data.</text>
</comment>
<keyword evidence="3" id="KW-1185">Reference proteome</keyword>
<dbReference type="EMBL" id="QNSB01000002">
    <property type="protein sequence ID" value="RBP73521.1"/>
    <property type="molecule type" value="Genomic_DNA"/>
</dbReference>
<evidence type="ECO:0000256" key="1">
    <source>
        <dbReference type="SAM" id="Phobius"/>
    </source>
</evidence>
<evidence type="ECO:0000313" key="2">
    <source>
        <dbReference type="EMBL" id="RBP73521.1"/>
    </source>
</evidence>
<evidence type="ECO:0000313" key="3">
    <source>
        <dbReference type="Proteomes" id="UP000253509"/>
    </source>
</evidence>
<keyword evidence="1" id="KW-0812">Transmembrane</keyword>
<sequence length="198" mass="20427">MRRWPARTNRLALTGLGVVLLLIGAFASAIGLGLMRPAGLSPNSDLGTLAVGAERPYSALIAVATALVLAVVCLSWLIRQIPRRDSARQLRTRTGTGVTAVSAEALADAVAADVELSADVIDADAVLRGTTEAPELVVRVSVDESADIGAVVDDVTGRAARNCSTALGGPLTTVVIEIDTTARPRRQRSVVLAPGARG</sequence>
<reference evidence="2 3" key="1">
    <citation type="submission" date="2018-06" db="EMBL/GenBank/DDBJ databases">
        <title>Freshwater and sediment microbial communities from various areas in North America, analyzing microbe dynamics in response to fracking.</title>
        <authorList>
            <person name="Lamendella R."/>
        </authorList>
    </citation>
    <scope>NUCLEOTIDE SEQUENCE [LARGE SCALE GENOMIC DNA]</scope>
    <source>
        <strain evidence="2 3">3b_TX</strain>
    </source>
</reference>
<dbReference type="AlphaFoldDB" id="A0A366ILC3"/>
<proteinExistence type="predicted"/>
<accession>A0A366ILC3</accession>
<dbReference type="Proteomes" id="UP000253509">
    <property type="component" value="Unassembled WGS sequence"/>
</dbReference>
<protein>
    <submittedName>
        <fullName evidence="2">Uncharacterized protein</fullName>
    </submittedName>
</protein>
<dbReference type="RefSeq" id="WP_113902923.1">
    <property type="nucleotide sequence ID" value="NZ_QNSB01000002.1"/>
</dbReference>
<keyword evidence="1" id="KW-0472">Membrane</keyword>
<keyword evidence="1" id="KW-1133">Transmembrane helix</keyword>
<feature type="transmembrane region" description="Helical" evidence="1">
    <location>
        <begin position="57"/>
        <end position="78"/>
    </location>
</feature>
<gene>
    <name evidence="2" type="ORF">DFO65_10249</name>
</gene>